<keyword evidence="5 12" id="KW-0812">Transmembrane</keyword>
<dbReference type="GO" id="GO:0042391">
    <property type="term" value="P:regulation of membrane potential"/>
    <property type="evidence" value="ECO:0007669"/>
    <property type="project" value="InterPro"/>
</dbReference>
<dbReference type="InterPro" id="IPR004712">
    <property type="entry name" value="Na+/H+_antiporter_fungi"/>
</dbReference>
<feature type="transmembrane region" description="Helical" evidence="12">
    <location>
        <begin position="272"/>
        <end position="288"/>
    </location>
</feature>
<dbReference type="GO" id="GO:0015385">
    <property type="term" value="F:sodium:proton antiporter activity"/>
    <property type="evidence" value="ECO:0007669"/>
    <property type="project" value="InterPro"/>
</dbReference>
<feature type="domain" description="Cation/H+ exchanger transmembrane" evidence="13">
    <location>
        <begin position="28"/>
        <end position="430"/>
    </location>
</feature>
<dbReference type="GO" id="GO:0030007">
    <property type="term" value="P:intracellular potassium ion homeostasis"/>
    <property type="evidence" value="ECO:0007669"/>
    <property type="project" value="TreeGrafter"/>
</dbReference>
<feature type="transmembrane region" description="Helical" evidence="12">
    <location>
        <begin position="212"/>
        <end position="235"/>
    </location>
</feature>
<keyword evidence="4" id="KW-0050">Antiport</keyword>
<feature type="transmembrane region" description="Helical" evidence="12">
    <location>
        <begin position="79"/>
        <end position="95"/>
    </location>
</feature>
<evidence type="ECO:0000256" key="3">
    <source>
        <dbReference type="ARBA" id="ARBA00022448"/>
    </source>
</evidence>
<feature type="region of interest" description="Disordered" evidence="11">
    <location>
        <begin position="634"/>
        <end position="885"/>
    </location>
</feature>
<evidence type="ECO:0000259" key="13">
    <source>
        <dbReference type="Pfam" id="PF00999"/>
    </source>
</evidence>
<comment type="caution">
    <text evidence="14">The sequence shown here is derived from an EMBL/GenBank/DDBJ whole genome shotgun (WGS) entry which is preliminary data.</text>
</comment>
<gene>
    <name evidence="14" type="ORF">GGX14DRAFT_643174</name>
</gene>
<evidence type="ECO:0000256" key="4">
    <source>
        <dbReference type="ARBA" id="ARBA00022449"/>
    </source>
</evidence>
<evidence type="ECO:0000256" key="9">
    <source>
        <dbReference type="ARBA" id="ARBA00023136"/>
    </source>
</evidence>
<feature type="region of interest" description="Disordered" evidence="11">
    <location>
        <begin position="512"/>
        <end position="552"/>
    </location>
</feature>
<organism evidence="14 15">
    <name type="scientific">Mycena pura</name>
    <dbReference type="NCBI Taxonomy" id="153505"/>
    <lineage>
        <taxon>Eukaryota</taxon>
        <taxon>Fungi</taxon>
        <taxon>Dikarya</taxon>
        <taxon>Basidiomycota</taxon>
        <taxon>Agaricomycotina</taxon>
        <taxon>Agaricomycetes</taxon>
        <taxon>Agaricomycetidae</taxon>
        <taxon>Agaricales</taxon>
        <taxon>Marasmiineae</taxon>
        <taxon>Mycenaceae</taxon>
        <taxon>Mycena</taxon>
    </lineage>
</organism>
<feature type="transmembrane region" description="Helical" evidence="12">
    <location>
        <begin position="247"/>
        <end position="266"/>
    </location>
</feature>
<dbReference type="PANTHER" id="PTHR31382:SF4">
    <property type="entry name" value="NA(+)_H(+) ANTIPORTER"/>
    <property type="match status" value="1"/>
</dbReference>
<feature type="transmembrane region" description="Helical" evidence="12">
    <location>
        <begin position="139"/>
        <end position="158"/>
    </location>
</feature>
<keyword evidence="3" id="KW-0813">Transport</keyword>
<comment type="similarity">
    <text evidence="2">Belongs to the fungal Na(+)/H(+) exchanger family.</text>
</comment>
<evidence type="ECO:0000256" key="11">
    <source>
        <dbReference type="SAM" id="MobiDB-lite"/>
    </source>
</evidence>
<feature type="compositionally biased region" description="Gly residues" evidence="11">
    <location>
        <begin position="828"/>
        <end position="838"/>
    </location>
</feature>
<dbReference type="GO" id="GO:0005886">
    <property type="term" value="C:plasma membrane"/>
    <property type="evidence" value="ECO:0007669"/>
    <property type="project" value="InterPro"/>
</dbReference>
<dbReference type="Pfam" id="PF00999">
    <property type="entry name" value="Na_H_Exchanger"/>
    <property type="match status" value="1"/>
</dbReference>
<evidence type="ECO:0000256" key="10">
    <source>
        <dbReference type="ARBA" id="ARBA00023201"/>
    </source>
</evidence>
<evidence type="ECO:0000313" key="14">
    <source>
        <dbReference type="EMBL" id="KAJ7206252.1"/>
    </source>
</evidence>
<feature type="compositionally biased region" description="Low complexity" evidence="11">
    <location>
        <begin position="726"/>
        <end position="750"/>
    </location>
</feature>
<accession>A0AAD6VG61</accession>
<keyword evidence="8" id="KW-0406">Ion transport</keyword>
<evidence type="ECO:0000256" key="6">
    <source>
        <dbReference type="ARBA" id="ARBA00022989"/>
    </source>
</evidence>
<evidence type="ECO:0000256" key="7">
    <source>
        <dbReference type="ARBA" id="ARBA00023053"/>
    </source>
</evidence>
<keyword evidence="7" id="KW-0915">Sodium</keyword>
<keyword evidence="9 12" id="KW-0472">Membrane</keyword>
<comment type="subcellular location">
    <subcellularLocation>
        <location evidence="1">Membrane</location>
        <topology evidence="1">Multi-pass membrane protein</topology>
    </subcellularLocation>
</comment>
<feature type="transmembrane region" description="Helical" evidence="12">
    <location>
        <begin position="12"/>
        <end position="32"/>
    </location>
</feature>
<feature type="compositionally biased region" description="Polar residues" evidence="11">
    <location>
        <begin position="517"/>
        <end position="527"/>
    </location>
</feature>
<dbReference type="GO" id="GO:0120029">
    <property type="term" value="P:proton export across plasma membrane"/>
    <property type="evidence" value="ECO:0007669"/>
    <property type="project" value="InterPro"/>
</dbReference>
<evidence type="ECO:0000256" key="8">
    <source>
        <dbReference type="ARBA" id="ARBA00023065"/>
    </source>
</evidence>
<feature type="compositionally biased region" description="Low complexity" evidence="11">
    <location>
        <begin position="798"/>
        <end position="827"/>
    </location>
</feature>
<keyword evidence="15" id="KW-1185">Reference proteome</keyword>
<evidence type="ECO:0000313" key="15">
    <source>
        <dbReference type="Proteomes" id="UP001219525"/>
    </source>
</evidence>
<feature type="transmembrane region" description="Helical" evidence="12">
    <location>
        <begin position="332"/>
        <end position="355"/>
    </location>
</feature>
<feature type="compositionally biased region" description="Basic and acidic residues" evidence="11">
    <location>
        <begin position="529"/>
        <end position="546"/>
    </location>
</feature>
<sequence>MTFDPIDVTIPHIAYAVLGGFVVIFGMFSLFLRERLYIGEACWAFLFGVIIGPHGANIFNPREWAGNSPENVNTITLELTRVVLAIGVFAIGVELPKAYMRRHWQSLFFLLGPVMIWGWFVSAGFICALIPGLSFLSSLAVAACLTPTDPILAAAVVGGKYADKHVPAHIRHLLAAESGCNDGAAFPFLYIALYLILDDNTKDAIRDWFLELWLYQVVLGVVIGSTIGFSFRYMMKFSERHSLIDRHSYVAQYVSLALLTIGLTTLLGSDDLLSAFACGAAFAWDGFFNRQTEESVFSSVIDLLFNVAAFVYVGAWMPFSSFDDPEGTTLKVWRLVVIAILVLLLRRLPVIIALYRWIPDIKTLREAIFSGHFGPIGIGAVFISTLATEVLNASPRVEEDPQVALLAKTIQPICAFMVLCSIAVHGLSIPGFSLGRRVHSVSRTWSRHTTQTQTQTAHAARPDWMDHVRHVAGGVVVNRDPRRVSDAEFGDAGVEKEVETVDGRPLEEITIKAGGSESPTAVGTASGSLDERQRREDVDAGRHPEGDVPPDGEELISEWQEGHHRIIERRAGPGEEVEVEVIRNVDGEHVSSAYRGHEAVVRRLVEKIKNAPHAMELDLEALAHGIEERLRGSPISGFHTHAPPAPARAAVAAEDDEEGWASDYSAGDTDAPTAGPSTSSRRRAKPPKGKPAARHRASTSKRGLLGQAQQFVRDHRSRASPPFPVEPSAVAPSAPRASGASAAGRAPSGPDATSVPAPAPSDDDERAARPSLSFAATDYAFHHAPDGRTGRPARVHSLRASAQASARPSREASPARSVRFAEAPGAEGRPGSGSGSGSGTSTPRAAVFGDDALATPPPVSATTADRGVTFMLPPVTAKEGSDDTS</sequence>
<protein>
    <submittedName>
        <fullName evidence="14">Sodium/hydrogen exchanger family-domain-containing protein</fullName>
    </submittedName>
</protein>
<feature type="transmembrane region" description="Helical" evidence="12">
    <location>
        <begin position="107"/>
        <end position="133"/>
    </location>
</feature>
<dbReference type="Proteomes" id="UP001219525">
    <property type="component" value="Unassembled WGS sequence"/>
</dbReference>
<reference evidence="14" key="1">
    <citation type="submission" date="2023-03" db="EMBL/GenBank/DDBJ databases">
        <title>Massive genome expansion in bonnet fungi (Mycena s.s.) driven by repeated elements and novel gene families across ecological guilds.</title>
        <authorList>
            <consortium name="Lawrence Berkeley National Laboratory"/>
            <person name="Harder C.B."/>
            <person name="Miyauchi S."/>
            <person name="Viragh M."/>
            <person name="Kuo A."/>
            <person name="Thoen E."/>
            <person name="Andreopoulos B."/>
            <person name="Lu D."/>
            <person name="Skrede I."/>
            <person name="Drula E."/>
            <person name="Henrissat B."/>
            <person name="Morin E."/>
            <person name="Kohler A."/>
            <person name="Barry K."/>
            <person name="LaButti K."/>
            <person name="Morin E."/>
            <person name="Salamov A."/>
            <person name="Lipzen A."/>
            <person name="Mereny Z."/>
            <person name="Hegedus B."/>
            <person name="Baldrian P."/>
            <person name="Stursova M."/>
            <person name="Weitz H."/>
            <person name="Taylor A."/>
            <person name="Grigoriev I.V."/>
            <person name="Nagy L.G."/>
            <person name="Martin F."/>
            <person name="Kauserud H."/>
        </authorList>
    </citation>
    <scope>NUCLEOTIDE SEQUENCE</scope>
    <source>
        <strain evidence="14">9144</strain>
    </source>
</reference>
<dbReference type="InterPro" id="IPR006153">
    <property type="entry name" value="Cation/H_exchanger_TM"/>
</dbReference>
<keyword evidence="10" id="KW-0739">Sodium transport</keyword>
<evidence type="ECO:0000256" key="5">
    <source>
        <dbReference type="ARBA" id="ARBA00022692"/>
    </source>
</evidence>
<dbReference type="PANTHER" id="PTHR31382">
    <property type="entry name" value="NA(+)/H(+) ANTIPORTER"/>
    <property type="match status" value="1"/>
</dbReference>
<feature type="transmembrane region" description="Helical" evidence="12">
    <location>
        <begin position="179"/>
        <end position="197"/>
    </location>
</feature>
<evidence type="ECO:0000256" key="1">
    <source>
        <dbReference type="ARBA" id="ARBA00004141"/>
    </source>
</evidence>
<dbReference type="GO" id="GO:0036376">
    <property type="term" value="P:sodium ion export across plasma membrane"/>
    <property type="evidence" value="ECO:0007669"/>
    <property type="project" value="InterPro"/>
</dbReference>
<feature type="transmembrane region" description="Helical" evidence="12">
    <location>
        <begin position="367"/>
        <end position="390"/>
    </location>
</feature>
<name>A0AAD6VG61_9AGAR</name>
<feature type="compositionally biased region" description="Basic and acidic residues" evidence="11">
    <location>
        <begin position="780"/>
        <end position="789"/>
    </location>
</feature>
<feature type="transmembrane region" description="Helical" evidence="12">
    <location>
        <begin position="41"/>
        <end position="59"/>
    </location>
</feature>
<evidence type="ECO:0000256" key="2">
    <source>
        <dbReference type="ARBA" id="ARBA00005248"/>
    </source>
</evidence>
<dbReference type="FunFam" id="1.20.1530.20:FF:000015">
    <property type="entry name" value="Na(+)/H(+) antiporter 2"/>
    <property type="match status" value="1"/>
</dbReference>
<evidence type="ECO:0000256" key="12">
    <source>
        <dbReference type="SAM" id="Phobius"/>
    </source>
</evidence>
<dbReference type="EMBL" id="JARJCW010000040">
    <property type="protein sequence ID" value="KAJ7206252.1"/>
    <property type="molecule type" value="Genomic_DNA"/>
</dbReference>
<feature type="transmembrane region" description="Helical" evidence="12">
    <location>
        <begin position="300"/>
        <end position="320"/>
    </location>
</feature>
<dbReference type="AlphaFoldDB" id="A0AAD6VG61"/>
<keyword evidence="6 12" id="KW-1133">Transmembrane helix</keyword>
<proteinExistence type="inferred from homology"/>
<feature type="compositionally biased region" description="Basic residues" evidence="11">
    <location>
        <begin position="680"/>
        <end position="699"/>
    </location>
</feature>